<gene>
    <name evidence="1" type="primary">gp_25572</name>
</gene>
<sequence length="206" mass="24857">MYEINNNDSNFIIFLKTELNKLEKDYGKDYIDTVFDIILKLNNNIYNINYNDILNKISRLINNYPVTPIDLNNEYNTCIYINKDENNKWYYNRAYKIIVDTVYNLIDNKELYIPRKEELFNKRIYITRGGVIAGEYINKCYIKHNNFYPRDPVIINCSRITNHDDIDIYTVDSRSPKLKVLKEFYNVSINIDDKYKHIDIRKFKKL</sequence>
<proteinExistence type="predicted"/>
<name>A0AAE7V4L3_9CAUD</name>
<dbReference type="EMBL" id="MZ130488">
    <property type="protein sequence ID" value="QWM90312.1"/>
    <property type="molecule type" value="Genomic_DNA"/>
</dbReference>
<keyword evidence="2" id="KW-1185">Reference proteome</keyword>
<organism evidence="1 2">
    <name type="scientific">uncultured phage cr17_1</name>
    <dbReference type="NCBI Taxonomy" id="2986404"/>
    <lineage>
        <taxon>Viruses</taxon>
        <taxon>Duplodnaviria</taxon>
        <taxon>Heunggongvirae</taxon>
        <taxon>Uroviricota</taxon>
        <taxon>Caudoviricetes</taxon>
        <taxon>Crassvirales</taxon>
        <taxon>Intestiviridae</taxon>
        <taxon>Crudevirinae</taxon>
        <taxon>Endlipuvirus</taxon>
        <taxon>Endlipuvirus intestinihominis</taxon>
    </lineage>
</organism>
<dbReference type="RefSeq" id="YP_010359884.1">
    <property type="nucleotide sequence ID" value="NC_062778.1"/>
</dbReference>
<protein>
    <submittedName>
        <fullName evidence="1">Uncharacterized protein</fullName>
    </submittedName>
</protein>
<dbReference type="KEGG" id="vg:75691634"/>
<accession>A0AAE7V4L3</accession>
<dbReference type="GeneID" id="75691634"/>
<evidence type="ECO:0000313" key="2">
    <source>
        <dbReference type="Proteomes" id="UP000827442"/>
    </source>
</evidence>
<dbReference type="Proteomes" id="UP000827442">
    <property type="component" value="Segment"/>
</dbReference>
<evidence type="ECO:0000313" key="1">
    <source>
        <dbReference type="EMBL" id="QWM90312.1"/>
    </source>
</evidence>
<reference evidence="1 2" key="1">
    <citation type="submission" date="2021-04" db="EMBL/GenBank/DDBJ databases">
        <authorList>
            <person name="Shkoporov A.N."/>
            <person name="Stockdale S.R."/>
            <person name="Guerin E."/>
            <person name="Ross R.P."/>
            <person name="Hill C."/>
        </authorList>
    </citation>
    <scope>NUCLEOTIDE SEQUENCE [LARGE SCALE GENOMIC DNA]</scope>
    <source>
        <strain evidence="2">cr17_1</strain>
    </source>
</reference>